<keyword evidence="1" id="KW-1133">Transmembrane helix</keyword>
<evidence type="ECO:0000313" key="3">
    <source>
        <dbReference type="Proteomes" id="UP000178894"/>
    </source>
</evidence>
<reference evidence="2 3" key="1">
    <citation type="journal article" date="2016" name="Nat. Commun.">
        <title>Thousands of microbial genomes shed light on interconnected biogeochemical processes in an aquifer system.</title>
        <authorList>
            <person name="Anantharaman K."/>
            <person name="Brown C.T."/>
            <person name="Hug L.A."/>
            <person name="Sharon I."/>
            <person name="Castelle C.J."/>
            <person name="Probst A.J."/>
            <person name="Thomas B.C."/>
            <person name="Singh A."/>
            <person name="Wilkins M.J."/>
            <person name="Karaoz U."/>
            <person name="Brodie E.L."/>
            <person name="Williams K.H."/>
            <person name="Hubbard S.S."/>
            <person name="Banfield J.F."/>
        </authorList>
    </citation>
    <scope>NUCLEOTIDE SEQUENCE [LARGE SCALE GENOMIC DNA]</scope>
</reference>
<keyword evidence="1" id="KW-0812">Transmembrane</keyword>
<feature type="transmembrane region" description="Helical" evidence="1">
    <location>
        <begin position="29"/>
        <end position="52"/>
    </location>
</feature>
<comment type="caution">
    <text evidence="2">The sequence shown here is derived from an EMBL/GenBank/DDBJ whole genome shotgun (WGS) entry which is preliminary data.</text>
</comment>
<gene>
    <name evidence="2" type="ORF">A3G54_01785</name>
</gene>
<evidence type="ECO:0000256" key="1">
    <source>
        <dbReference type="SAM" id="Phobius"/>
    </source>
</evidence>
<dbReference type="AlphaFoldDB" id="A0A1F5XYL7"/>
<dbReference type="EMBL" id="MFIQ01000032">
    <property type="protein sequence ID" value="OGF92962.1"/>
    <property type="molecule type" value="Genomic_DNA"/>
</dbReference>
<keyword evidence="1" id="KW-0472">Membrane</keyword>
<sequence>MEQELLKKIDELDKKTEEIYRSVEKTRKYFLWTLIITALVIVLPLIGLMFVIPQFLNTYTSGMGT</sequence>
<dbReference type="Proteomes" id="UP000178894">
    <property type="component" value="Unassembled WGS sequence"/>
</dbReference>
<evidence type="ECO:0000313" key="2">
    <source>
        <dbReference type="EMBL" id="OGF92962.1"/>
    </source>
</evidence>
<proteinExistence type="predicted"/>
<dbReference type="STRING" id="1798364.A3G54_01785"/>
<protein>
    <submittedName>
        <fullName evidence="2">Uncharacterized protein</fullName>
    </submittedName>
</protein>
<name>A0A1F5XYL7_9BACT</name>
<accession>A0A1F5XYL7</accession>
<organism evidence="2 3">
    <name type="scientific">Candidatus Giovannonibacteria bacterium RIFCSPLOWO2_12_FULL_44_15</name>
    <dbReference type="NCBI Taxonomy" id="1798364"/>
    <lineage>
        <taxon>Bacteria</taxon>
        <taxon>Candidatus Giovannoniibacteriota</taxon>
    </lineage>
</organism>